<comment type="pathway">
    <text evidence="2 9">Cofactor biosynthesis; molybdopterin biosynthesis.</text>
</comment>
<reference evidence="11 12" key="1">
    <citation type="submission" date="2014-04" db="EMBL/GenBank/DDBJ databases">
        <title>Draft genome sequence of Bacillus azotoformans MEV2011, a (co-) denitrifying strain unable to grow in the presence of oxygen.</title>
        <authorList>
            <person name="Nielsen M."/>
            <person name="Schreiber L."/>
            <person name="Finster K."/>
            <person name="Schramm A."/>
        </authorList>
    </citation>
    <scope>NUCLEOTIDE SEQUENCE [LARGE SCALE GENOMIC DNA]</scope>
    <source>
        <strain evidence="11 12">MEV2011</strain>
    </source>
</reference>
<evidence type="ECO:0000256" key="1">
    <source>
        <dbReference type="ARBA" id="ARBA00002901"/>
    </source>
</evidence>
<dbReference type="GO" id="GO:0046872">
    <property type="term" value="F:metal ion binding"/>
    <property type="evidence" value="ECO:0007669"/>
    <property type="project" value="UniProtKB-UniRule"/>
</dbReference>
<evidence type="ECO:0000256" key="9">
    <source>
        <dbReference type="RuleBase" id="RU365090"/>
    </source>
</evidence>
<dbReference type="GO" id="GO:0006777">
    <property type="term" value="P:Mo-molybdopterin cofactor biosynthetic process"/>
    <property type="evidence" value="ECO:0007669"/>
    <property type="project" value="UniProtKB-UniRule"/>
</dbReference>
<dbReference type="Gene3D" id="3.40.980.10">
    <property type="entry name" value="MoaB/Mog-like domain"/>
    <property type="match status" value="1"/>
</dbReference>
<gene>
    <name evidence="11" type="ORF">M670_04766</name>
</gene>
<dbReference type="AlphaFoldDB" id="A0A072NFP8"/>
<dbReference type="InterPro" id="IPR038987">
    <property type="entry name" value="MoeA-like"/>
</dbReference>
<dbReference type="InterPro" id="IPR005111">
    <property type="entry name" value="MoeA_C_domain_IV"/>
</dbReference>
<keyword evidence="6 9" id="KW-0500">Molybdenum</keyword>
<keyword evidence="9" id="KW-0479">Metal-binding</keyword>
<dbReference type="GO" id="GO:0005829">
    <property type="term" value="C:cytosol"/>
    <property type="evidence" value="ECO:0007669"/>
    <property type="project" value="TreeGrafter"/>
</dbReference>
<keyword evidence="9 11" id="KW-0808">Transferase</keyword>
<dbReference type="Gene3D" id="2.170.190.11">
    <property type="entry name" value="Molybdopterin biosynthesis moea protein, domain 3"/>
    <property type="match status" value="1"/>
</dbReference>
<accession>A0A072NFP8</accession>
<dbReference type="SUPFAM" id="SSF63867">
    <property type="entry name" value="MoeA C-terminal domain-like"/>
    <property type="match status" value="1"/>
</dbReference>
<dbReference type="InterPro" id="IPR001453">
    <property type="entry name" value="MoaB/Mog_dom"/>
</dbReference>
<evidence type="ECO:0000256" key="8">
    <source>
        <dbReference type="ARBA" id="ARBA00047317"/>
    </source>
</evidence>
<evidence type="ECO:0000256" key="3">
    <source>
        <dbReference type="ARBA" id="ARBA00010763"/>
    </source>
</evidence>
<comment type="catalytic activity">
    <reaction evidence="8">
        <text>adenylyl-molybdopterin + molybdate = Mo-molybdopterin + AMP + H(+)</text>
        <dbReference type="Rhea" id="RHEA:35047"/>
        <dbReference type="ChEBI" id="CHEBI:15378"/>
        <dbReference type="ChEBI" id="CHEBI:36264"/>
        <dbReference type="ChEBI" id="CHEBI:62727"/>
        <dbReference type="ChEBI" id="CHEBI:71302"/>
        <dbReference type="ChEBI" id="CHEBI:456215"/>
        <dbReference type="EC" id="2.10.1.1"/>
    </reaction>
</comment>
<dbReference type="Gene3D" id="2.40.340.10">
    <property type="entry name" value="MoeA, C-terminal, domain IV"/>
    <property type="match status" value="1"/>
</dbReference>
<dbReference type="CDD" id="cd00887">
    <property type="entry name" value="MoeA"/>
    <property type="match status" value="1"/>
</dbReference>
<evidence type="ECO:0000256" key="4">
    <source>
        <dbReference type="ARBA" id="ARBA00013269"/>
    </source>
</evidence>
<proteinExistence type="inferred from homology"/>
<dbReference type="Pfam" id="PF03454">
    <property type="entry name" value="MoeA_C"/>
    <property type="match status" value="1"/>
</dbReference>
<comment type="cofactor">
    <cofactor evidence="9">
        <name>Mg(2+)</name>
        <dbReference type="ChEBI" id="CHEBI:18420"/>
    </cofactor>
</comment>
<evidence type="ECO:0000313" key="12">
    <source>
        <dbReference type="Proteomes" id="UP000027936"/>
    </source>
</evidence>
<feature type="domain" description="MoaB/Mog" evidence="10">
    <location>
        <begin position="185"/>
        <end position="325"/>
    </location>
</feature>
<protein>
    <recommendedName>
        <fullName evidence="5 9">Molybdopterin molybdenumtransferase</fullName>
        <ecNumber evidence="4 9">2.10.1.1</ecNumber>
    </recommendedName>
</protein>
<evidence type="ECO:0000256" key="6">
    <source>
        <dbReference type="ARBA" id="ARBA00022505"/>
    </source>
</evidence>
<evidence type="ECO:0000313" key="11">
    <source>
        <dbReference type="EMBL" id="KEF36037.1"/>
    </source>
</evidence>
<dbReference type="Pfam" id="PF03453">
    <property type="entry name" value="MoeA_N"/>
    <property type="match status" value="1"/>
</dbReference>
<keyword evidence="9" id="KW-0460">Magnesium</keyword>
<dbReference type="InterPro" id="IPR036688">
    <property type="entry name" value="MoeA_C_domain_IV_sf"/>
</dbReference>
<evidence type="ECO:0000256" key="7">
    <source>
        <dbReference type="ARBA" id="ARBA00023150"/>
    </source>
</evidence>
<dbReference type="InterPro" id="IPR036425">
    <property type="entry name" value="MoaB/Mog-like_dom_sf"/>
</dbReference>
<dbReference type="InterPro" id="IPR005110">
    <property type="entry name" value="MoeA_linker/N"/>
</dbReference>
<dbReference type="SUPFAM" id="SSF63882">
    <property type="entry name" value="MoeA N-terminal region -like"/>
    <property type="match status" value="1"/>
</dbReference>
<dbReference type="GO" id="GO:0061599">
    <property type="term" value="F:molybdopterin molybdotransferase activity"/>
    <property type="evidence" value="ECO:0007669"/>
    <property type="project" value="UniProtKB-UniRule"/>
</dbReference>
<dbReference type="PANTHER" id="PTHR10192">
    <property type="entry name" value="MOLYBDOPTERIN BIOSYNTHESIS PROTEIN"/>
    <property type="match status" value="1"/>
</dbReference>
<comment type="function">
    <text evidence="1 9">Catalyzes the insertion of molybdate into adenylated molybdopterin with the concomitant release of AMP.</text>
</comment>
<dbReference type="NCBIfam" id="NF045515">
    <property type="entry name" value="Glp_gephyrin"/>
    <property type="match status" value="1"/>
</dbReference>
<comment type="caution">
    <text evidence="11">The sequence shown here is derived from an EMBL/GenBank/DDBJ whole genome shotgun (WGS) entry which is preliminary data.</text>
</comment>
<keyword evidence="7 9" id="KW-0501">Molybdenum cofactor biosynthesis</keyword>
<sequence>MQFFKVKSVEETYDLIRQHVKAITTQETVSLSEALHRILAEDLVSSENIPSFRRSTVDGYAIKASDIYGSSESMPGFLNVVGEVHMGEEVSQELEAGEAMYIPTGGMVPKGADSVIMIEHCEDISGLLNTYRSIAPGENIIGIGEDIREGETFLTKGTMLRPQEIGAIGSLGIDRVNVYQKITVGYLSSGDEIVPYETNQILPGQVRDINVLTIGNMVKEWGYDFVYGGIVPDQYEIFQKRAAKLAEKVDCLILSGGSSVGAKDYTTEVIQSIGDPGVYVHGVSVKPGKPTILSQANELPVIGLPGHPASAMIIFQLFGREILTRLSGGKTNELPSRAIAKMKKNIPSSPGRSDYIRVKLSFEEGEWWAEPILGKSGLLKTLVQSDGIIEIPSNEEGVVIGEAVSVILLR</sequence>
<evidence type="ECO:0000259" key="10">
    <source>
        <dbReference type="SMART" id="SM00852"/>
    </source>
</evidence>
<evidence type="ECO:0000256" key="2">
    <source>
        <dbReference type="ARBA" id="ARBA00005046"/>
    </source>
</evidence>
<dbReference type="RefSeq" id="WP_035198926.1">
    <property type="nucleotide sequence ID" value="NZ_JJRY01000037.1"/>
</dbReference>
<dbReference type="UniPathway" id="UPA00344"/>
<dbReference type="InterPro" id="IPR036135">
    <property type="entry name" value="MoeA_linker/N_sf"/>
</dbReference>
<dbReference type="Proteomes" id="UP000027936">
    <property type="component" value="Unassembled WGS sequence"/>
</dbReference>
<dbReference type="SMART" id="SM00852">
    <property type="entry name" value="MoCF_biosynth"/>
    <property type="match status" value="1"/>
</dbReference>
<dbReference type="SUPFAM" id="SSF53218">
    <property type="entry name" value="Molybdenum cofactor biosynthesis proteins"/>
    <property type="match status" value="1"/>
</dbReference>
<dbReference type="PANTHER" id="PTHR10192:SF5">
    <property type="entry name" value="GEPHYRIN"/>
    <property type="match status" value="1"/>
</dbReference>
<dbReference type="Gene3D" id="3.90.105.10">
    <property type="entry name" value="Molybdopterin biosynthesis moea protein, domain 2"/>
    <property type="match status" value="1"/>
</dbReference>
<name>A0A072NFP8_SCHAZ</name>
<dbReference type="PATRIC" id="fig|1348973.3.peg.4637"/>
<comment type="similarity">
    <text evidence="3 9">Belongs to the MoeA family.</text>
</comment>
<evidence type="ECO:0000256" key="5">
    <source>
        <dbReference type="ARBA" id="ARBA00021108"/>
    </source>
</evidence>
<dbReference type="EMBL" id="JJRY01000037">
    <property type="protein sequence ID" value="KEF36037.1"/>
    <property type="molecule type" value="Genomic_DNA"/>
</dbReference>
<dbReference type="OrthoDB" id="9804758at2"/>
<dbReference type="Pfam" id="PF00994">
    <property type="entry name" value="MoCF_biosynth"/>
    <property type="match status" value="1"/>
</dbReference>
<dbReference type="EC" id="2.10.1.1" evidence="4 9"/>
<organism evidence="11 12">
    <name type="scientific">Schinkia azotoformans MEV2011</name>
    <dbReference type="NCBI Taxonomy" id="1348973"/>
    <lineage>
        <taxon>Bacteria</taxon>
        <taxon>Bacillati</taxon>
        <taxon>Bacillota</taxon>
        <taxon>Bacilli</taxon>
        <taxon>Bacillales</taxon>
        <taxon>Bacillaceae</taxon>
        <taxon>Calidifontibacillus/Schinkia group</taxon>
        <taxon>Schinkia</taxon>
    </lineage>
</organism>